<evidence type="ECO:0000256" key="2">
    <source>
        <dbReference type="ARBA" id="ARBA00022692"/>
    </source>
</evidence>
<feature type="domain" description="Fatty acid hydroxylase" evidence="7">
    <location>
        <begin position="178"/>
        <end position="308"/>
    </location>
</feature>
<name>A0A117N468_RHILI</name>
<feature type="transmembrane region" description="Helical" evidence="6">
    <location>
        <begin position="44"/>
        <end position="66"/>
    </location>
</feature>
<feature type="transmembrane region" description="Helical" evidence="6">
    <location>
        <begin position="169"/>
        <end position="190"/>
    </location>
</feature>
<dbReference type="InterPro" id="IPR050307">
    <property type="entry name" value="Sterol_Desaturase_Related"/>
</dbReference>
<keyword evidence="4 6" id="KW-0472">Membrane</keyword>
<evidence type="ECO:0000256" key="5">
    <source>
        <dbReference type="SAM" id="MobiDB-lite"/>
    </source>
</evidence>
<feature type="transmembrane region" description="Helical" evidence="6">
    <location>
        <begin position="138"/>
        <end position="157"/>
    </location>
</feature>
<dbReference type="GO" id="GO:0005506">
    <property type="term" value="F:iron ion binding"/>
    <property type="evidence" value="ECO:0007669"/>
    <property type="project" value="InterPro"/>
</dbReference>
<dbReference type="Pfam" id="PF04116">
    <property type="entry name" value="FA_hydroxylase"/>
    <property type="match status" value="1"/>
</dbReference>
<keyword evidence="3 6" id="KW-1133">Transmembrane helix</keyword>
<keyword evidence="2 6" id="KW-0812">Transmembrane</keyword>
<evidence type="ECO:0000256" key="1">
    <source>
        <dbReference type="ARBA" id="ARBA00004370"/>
    </source>
</evidence>
<feature type="region of interest" description="Disordered" evidence="5">
    <location>
        <begin position="324"/>
        <end position="348"/>
    </location>
</feature>
<feature type="transmembrane region" description="Helical" evidence="6">
    <location>
        <begin position="78"/>
        <end position="101"/>
    </location>
</feature>
<evidence type="ECO:0000256" key="6">
    <source>
        <dbReference type="SAM" id="Phobius"/>
    </source>
</evidence>
<organism evidence="8 9">
    <name type="scientific">Rhizobium loti</name>
    <name type="common">Mesorhizobium loti</name>
    <dbReference type="NCBI Taxonomy" id="381"/>
    <lineage>
        <taxon>Bacteria</taxon>
        <taxon>Pseudomonadati</taxon>
        <taxon>Pseudomonadota</taxon>
        <taxon>Alphaproteobacteria</taxon>
        <taxon>Hyphomicrobiales</taxon>
        <taxon>Phyllobacteriaceae</taxon>
        <taxon>Mesorhizobium</taxon>
    </lineage>
</organism>
<dbReference type="GO" id="GO:0016491">
    <property type="term" value="F:oxidoreductase activity"/>
    <property type="evidence" value="ECO:0007669"/>
    <property type="project" value="InterPro"/>
</dbReference>
<protein>
    <submittedName>
        <fullName evidence="8">C-5 sterol desaturase</fullName>
    </submittedName>
</protein>
<dbReference type="InterPro" id="IPR006694">
    <property type="entry name" value="Fatty_acid_hydroxylase"/>
</dbReference>
<evidence type="ECO:0000259" key="7">
    <source>
        <dbReference type="Pfam" id="PF04116"/>
    </source>
</evidence>
<dbReference type="Proteomes" id="UP000053176">
    <property type="component" value="Unassembled WGS sequence"/>
</dbReference>
<dbReference type="AlphaFoldDB" id="A0A117N468"/>
<evidence type="ECO:0000313" key="9">
    <source>
        <dbReference type="Proteomes" id="UP000053176"/>
    </source>
</evidence>
<comment type="caution">
    <text evidence="8">The sequence shown here is derived from an EMBL/GenBank/DDBJ whole genome shotgun (WGS) entry which is preliminary data.</text>
</comment>
<proteinExistence type="predicted"/>
<evidence type="ECO:0000313" key="8">
    <source>
        <dbReference type="EMBL" id="KUM27530.1"/>
    </source>
</evidence>
<dbReference type="GO" id="GO:0008610">
    <property type="term" value="P:lipid biosynthetic process"/>
    <property type="evidence" value="ECO:0007669"/>
    <property type="project" value="InterPro"/>
</dbReference>
<dbReference type="EMBL" id="LPWA01000090">
    <property type="protein sequence ID" value="KUM27530.1"/>
    <property type="molecule type" value="Genomic_DNA"/>
</dbReference>
<comment type="subcellular location">
    <subcellularLocation>
        <location evidence="1">Membrane</location>
    </subcellularLocation>
</comment>
<gene>
    <name evidence="8" type="ORF">AU467_16650</name>
</gene>
<dbReference type="PANTHER" id="PTHR11863">
    <property type="entry name" value="STEROL DESATURASE"/>
    <property type="match status" value="1"/>
</dbReference>
<dbReference type="GO" id="GO:0016020">
    <property type="term" value="C:membrane"/>
    <property type="evidence" value="ECO:0007669"/>
    <property type="project" value="UniProtKB-SubCell"/>
</dbReference>
<accession>A0A117N468</accession>
<dbReference type="OrthoDB" id="9770329at2"/>
<reference evidence="8 9" key="1">
    <citation type="submission" date="2015-12" db="EMBL/GenBank/DDBJ databases">
        <title>Draft genome sequence of Mesorhizobium sp. UFLA 01-765, a multitolerant efficient symbiont and plant-growth promoting strain isolated from Zn-mining soil using Leucaena leucocephala as a trap plant.</title>
        <authorList>
            <person name="Rangel W.M."/>
            <person name="Thijs S."/>
            <person name="Longatti S.M."/>
            <person name="Moreira F.M."/>
            <person name="Weyens N."/>
            <person name="Vangronsveld J."/>
            <person name="Van Hamme J.D."/>
            <person name="Bottos E.M."/>
            <person name="Rineau F."/>
        </authorList>
    </citation>
    <scope>NUCLEOTIDE SEQUENCE [LARGE SCALE GENOMIC DNA]</scope>
    <source>
        <strain evidence="8 9">UFLA 01-765</strain>
    </source>
</reference>
<sequence>MDDLQYGTRDKRGNWAPHRPAEPAPIWHRPFNAKKVVAWIPEFLWPWNTFHLATSVIWVNLLIPSWQSLASFSLLNYLWLYGLNAAGIFLFYGFFELRYYVQRKQQNRFKYNPKFPSDAPSDVFWFQSQNIDNFTRSFFVVIPLWTVVEIVMLWVYANSWAVWLPWTTNWLYLSFLVLIAPAVHEVYFFFLHRAIHWPPLYKWVHSVHHNSINPSPWSSLSMHPVEGFLYHAEAWLHLLIPSNPVCAYFTLHGAGFGAVNGHLGFETFELTDKVNLDSHSYVHYLHHKYFEVNYGGDGLVPLDKLFGTWHDGSKEADEVMKARFRKKKEKMRGRQEGSKDPASGMPAE</sequence>
<evidence type="ECO:0000256" key="3">
    <source>
        <dbReference type="ARBA" id="ARBA00022989"/>
    </source>
</evidence>
<evidence type="ECO:0000256" key="4">
    <source>
        <dbReference type="ARBA" id="ARBA00023136"/>
    </source>
</evidence>